<dbReference type="InterPro" id="IPR016558">
    <property type="entry name" value="DNA_primase_lsu_euk"/>
</dbReference>
<reference evidence="13" key="1">
    <citation type="submission" date="2022-08" db="UniProtKB">
        <authorList>
            <consortium name="EnsemblMetazoa"/>
        </authorList>
    </citation>
    <scope>IDENTIFICATION</scope>
    <source>
        <strain evidence="13">EBRO</strain>
    </source>
</reference>
<dbReference type="GO" id="GO:0051539">
    <property type="term" value="F:4 iron, 4 sulfur cluster binding"/>
    <property type="evidence" value="ECO:0007669"/>
    <property type="project" value="UniProtKB-KW"/>
</dbReference>
<evidence type="ECO:0000256" key="8">
    <source>
        <dbReference type="ARBA" id="ARBA00023004"/>
    </source>
</evidence>
<feature type="compositionally biased region" description="Acidic residues" evidence="11">
    <location>
        <begin position="563"/>
        <end position="577"/>
    </location>
</feature>
<comment type="cofactor">
    <cofactor evidence="1">
        <name>[4Fe-4S] cluster</name>
        <dbReference type="ChEBI" id="CHEBI:49883"/>
    </cofactor>
</comment>
<dbReference type="PANTHER" id="PTHR10537:SF3">
    <property type="entry name" value="DNA PRIMASE LARGE SUBUNIT"/>
    <property type="match status" value="1"/>
</dbReference>
<dbReference type="InterPro" id="IPR058560">
    <property type="entry name" value="DNA_primase_C"/>
</dbReference>
<dbReference type="PANTHER" id="PTHR10537">
    <property type="entry name" value="DNA PRIMASE LARGE SUBUNIT"/>
    <property type="match status" value="1"/>
</dbReference>
<dbReference type="GO" id="GO:0005658">
    <property type="term" value="C:alpha DNA polymerase:primase complex"/>
    <property type="evidence" value="ECO:0007669"/>
    <property type="project" value="TreeGrafter"/>
</dbReference>
<protein>
    <recommendedName>
        <fullName evidence="3">DNA primase large subunit</fullName>
    </recommendedName>
</protein>
<proteinExistence type="inferred from homology"/>
<dbReference type="FunFam" id="1.20.930.80:FF:000001">
    <property type="entry name" value="DNA primase large subunit"/>
    <property type="match status" value="1"/>
</dbReference>
<dbReference type="Pfam" id="PF26466">
    <property type="entry name" value="DNA_primase_lrg_N"/>
    <property type="match status" value="1"/>
</dbReference>
<keyword evidence="4" id="KW-0004">4Fe-4S</keyword>
<evidence type="ECO:0000259" key="12">
    <source>
        <dbReference type="Pfam" id="PF04104"/>
    </source>
</evidence>
<feature type="region of interest" description="Disordered" evidence="11">
    <location>
        <begin position="464"/>
        <end position="497"/>
    </location>
</feature>
<accession>A0A182JB05</accession>
<dbReference type="GO" id="GO:0046872">
    <property type="term" value="F:metal ion binding"/>
    <property type="evidence" value="ECO:0007669"/>
    <property type="project" value="UniProtKB-KW"/>
</dbReference>
<name>A0A182JB05_ANOAO</name>
<dbReference type="Gene3D" id="1.20.930.80">
    <property type="match status" value="1"/>
</dbReference>
<evidence type="ECO:0000256" key="6">
    <source>
        <dbReference type="ARBA" id="ARBA00022705"/>
    </source>
</evidence>
<dbReference type="GO" id="GO:0006270">
    <property type="term" value="P:DNA replication initiation"/>
    <property type="evidence" value="ECO:0007669"/>
    <property type="project" value="TreeGrafter"/>
</dbReference>
<keyword evidence="10" id="KW-0238">DNA-binding</keyword>
<organism evidence="13">
    <name type="scientific">Anopheles atroparvus</name>
    <name type="common">European mosquito</name>
    <dbReference type="NCBI Taxonomy" id="41427"/>
    <lineage>
        <taxon>Eukaryota</taxon>
        <taxon>Metazoa</taxon>
        <taxon>Ecdysozoa</taxon>
        <taxon>Arthropoda</taxon>
        <taxon>Hexapoda</taxon>
        <taxon>Insecta</taxon>
        <taxon>Pterygota</taxon>
        <taxon>Neoptera</taxon>
        <taxon>Endopterygota</taxon>
        <taxon>Diptera</taxon>
        <taxon>Nematocera</taxon>
        <taxon>Culicoidea</taxon>
        <taxon>Culicidae</taxon>
        <taxon>Anophelinae</taxon>
        <taxon>Anopheles</taxon>
    </lineage>
</organism>
<feature type="domain" description="DNA primase large subunit C-terminal" evidence="12">
    <location>
        <begin position="286"/>
        <end position="455"/>
    </location>
</feature>
<evidence type="ECO:0000256" key="7">
    <source>
        <dbReference type="ARBA" id="ARBA00022723"/>
    </source>
</evidence>
<feature type="compositionally biased region" description="Polar residues" evidence="11">
    <location>
        <begin position="487"/>
        <end position="497"/>
    </location>
</feature>
<dbReference type="STRING" id="41427.A0A182JB05"/>
<comment type="similarity">
    <text evidence="2">Belongs to the eukaryotic-type primase large subunit family.</text>
</comment>
<evidence type="ECO:0000256" key="5">
    <source>
        <dbReference type="ARBA" id="ARBA00022515"/>
    </source>
</evidence>
<sequence>MMNTRINYLNAKRFSAELALEHIIPHNVSFYLIPPVVDLTIDEFEKLALERLKMLRLLEQVTAKNPKVSPEAWREAVLAEVHHEGLRTYAKLSRGNSNDDVSKAARRRDYLSHFILRFAYCRSEELRRWFVAREMELFRLKFGALTMRDVKEFLEVYDLNYQPLSDEEKAAISEQLCASTANQTRLKIETSDFYAVHFTQVLNLVRDRKCFLKGGTAYIPPEHFAHVVGSKHQQLIEDGLKAHLRMLPTLEIDERFSMLLKSIHTSYTGKNYTVAKTGCVPVESLDQLSKKSYPLCMRHVHDTLRATHHLKHVGRMQYTLFLKAIGVTMEDTLRFWREELTRGKVPIEKFEKDYAYNIRHNYGKEGSRINYSPFSCLKVITTPIGPAETHGCPLKNMDASALKMRLTGYGLSAIDADDVAGYAAKGHYQIACGKYFEAVHESKLEEGINHPNQYFELSQLTMSGKPADRTRQGTQHPSAATAGGRWNGSQSNSQHTSQDNSVILLGDSSTLNNADDDQELWEIMESKDKEVDVTMTEDTYVSSSVSSVKQASSSTQKSTSGQDWEEEDFDLLELEAE</sequence>
<evidence type="ECO:0000256" key="1">
    <source>
        <dbReference type="ARBA" id="ARBA00001966"/>
    </source>
</evidence>
<evidence type="ECO:0000313" key="13">
    <source>
        <dbReference type="EnsemblMetazoa" id="AATE014720-PA.1"/>
    </source>
</evidence>
<dbReference type="VEuPathDB" id="VectorBase:AATE014720"/>
<keyword evidence="6" id="KW-0235">DNA replication</keyword>
<feature type="region of interest" description="Disordered" evidence="11">
    <location>
        <begin position="532"/>
        <end position="577"/>
    </location>
</feature>
<keyword evidence="7" id="KW-0479">Metal-binding</keyword>
<dbReference type="EnsemblMetazoa" id="AATE014720-RA">
    <property type="protein sequence ID" value="AATE014720-PA.1"/>
    <property type="gene ID" value="AATE014720"/>
</dbReference>
<dbReference type="GO" id="GO:0006269">
    <property type="term" value="P:DNA replication, synthesis of primer"/>
    <property type="evidence" value="ECO:0007669"/>
    <property type="project" value="UniProtKB-KW"/>
</dbReference>
<dbReference type="InterPro" id="IPR007238">
    <property type="entry name" value="DNA_primase_lsu_euk/arc"/>
</dbReference>
<keyword evidence="9" id="KW-0411">Iron-sulfur</keyword>
<evidence type="ECO:0000256" key="9">
    <source>
        <dbReference type="ARBA" id="ARBA00023014"/>
    </source>
</evidence>
<dbReference type="Pfam" id="PF04104">
    <property type="entry name" value="DNA_primase_lrg"/>
    <property type="match status" value="1"/>
</dbReference>
<dbReference type="CDD" id="cd07322">
    <property type="entry name" value="PriL_PriS_Eukaryotic"/>
    <property type="match status" value="1"/>
</dbReference>
<dbReference type="AlphaFoldDB" id="A0A182JB05"/>
<evidence type="ECO:0000256" key="4">
    <source>
        <dbReference type="ARBA" id="ARBA00022485"/>
    </source>
</evidence>
<evidence type="ECO:0000256" key="11">
    <source>
        <dbReference type="SAM" id="MobiDB-lite"/>
    </source>
</evidence>
<keyword evidence="8" id="KW-0408">Iron</keyword>
<feature type="compositionally biased region" description="Low complexity" evidence="11">
    <location>
        <begin position="542"/>
        <end position="560"/>
    </location>
</feature>
<dbReference type="GO" id="GO:0003677">
    <property type="term" value="F:DNA binding"/>
    <property type="evidence" value="ECO:0007669"/>
    <property type="project" value="UniProtKB-KW"/>
</dbReference>
<keyword evidence="5" id="KW-0639">Primosome</keyword>
<evidence type="ECO:0000256" key="2">
    <source>
        <dbReference type="ARBA" id="ARBA00010564"/>
    </source>
</evidence>
<evidence type="ECO:0000256" key="3">
    <source>
        <dbReference type="ARBA" id="ARBA00019038"/>
    </source>
</evidence>
<evidence type="ECO:0000256" key="10">
    <source>
        <dbReference type="ARBA" id="ARBA00023125"/>
    </source>
</evidence>